<proteinExistence type="predicted"/>
<feature type="transmembrane region" description="Helical" evidence="2">
    <location>
        <begin position="39"/>
        <end position="62"/>
    </location>
</feature>
<gene>
    <name evidence="4" type="ORF">GALL_519520</name>
</gene>
<accession>A0A1J5PG02</accession>
<feature type="transmembrane region" description="Helical" evidence="2">
    <location>
        <begin position="113"/>
        <end position="132"/>
    </location>
</feature>
<organism evidence="4">
    <name type="scientific">mine drainage metagenome</name>
    <dbReference type="NCBI Taxonomy" id="410659"/>
    <lineage>
        <taxon>unclassified sequences</taxon>
        <taxon>metagenomes</taxon>
        <taxon>ecological metagenomes</taxon>
    </lineage>
</organism>
<feature type="transmembrane region" description="Helical" evidence="2">
    <location>
        <begin position="12"/>
        <end position="32"/>
    </location>
</feature>
<feature type="domain" description="DUF2231" evidence="3">
    <location>
        <begin position="7"/>
        <end position="145"/>
    </location>
</feature>
<name>A0A1J5PG02_9ZZZZ</name>
<evidence type="ECO:0000256" key="1">
    <source>
        <dbReference type="SAM" id="MobiDB-lite"/>
    </source>
</evidence>
<sequence>MPAIIPNLHPFLVHFPIVLISVSAFFHVVAIATRGKTCATYCAVIAHSTLWLGALAVLPTVFFGWQAFNSVNHDEAGHAAMLIHRAWALGTLAILAVLAGWDVWRSKVDALPTWWFACAVIGAWGMVASTAWHGGELVYRHGLGVMTLPQTTGDSDHEHHHVHEHDGSPDSGHDHHHDEMY</sequence>
<evidence type="ECO:0000256" key="2">
    <source>
        <dbReference type="SAM" id="Phobius"/>
    </source>
</evidence>
<evidence type="ECO:0000259" key="3">
    <source>
        <dbReference type="Pfam" id="PF09990"/>
    </source>
</evidence>
<protein>
    <recommendedName>
        <fullName evidence="3">DUF2231 domain-containing protein</fullName>
    </recommendedName>
</protein>
<keyword evidence="2" id="KW-0812">Transmembrane</keyword>
<keyword evidence="2" id="KW-0472">Membrane</keyword>
<feature type="compositionally biased region" description="Basic and acidic residues" evidence="1">
    <location>
        <begin position="154"/>
        <end position="181"/>
    </location>
</feature>
<evidence type="ECO:0000313" key="4">
    <source>
        <dbReference type="EMBL" id="OIQ66476.1"/>
    </source>
</evidence>
<keyword evidence="2" id="KW-1133">Transmembrane helix</keyword>
<comment type="caution">
    <text evidence="4">The sequence shown here is derived from an EMBL/GenBank/DDBJ whole genome shotgun (WGS) entry which is preliminary data.</text>
</comment>
<dbReference type="AlphaFoldDB" id="A0A1J5PG02"/>
<dbReference type="InterPro" id="IPR019251">
    <property type="entry name" value="DUF2231_TM"/>
</dbReference>
<feature type="transmembrane region" description="Helical" evidence="2">
    <location>
        <begin position="82"/>
        <end position="101"/>
    </location>
</feature>
<dbReference type="EMBL" id="MLJW01006572">
    <property type="protein sequence ID" value="OIQ66476.1"/>
    <property type="molecule type" value="Genomic_DNA"/>
</dbReference>
<reference evidence="4" key="1">
    <citation type="submission" date="2016-10" db="EMBL/GenBank/DDBJ databases">
        <title>Sequence of Gallionella enrichment culture.</title>
        <authorList>
            <person name="Poehlein A."/>
            <person name="Muehling M."/>
            <person name="Daniel R."/>
        </authorList>
    </citation>
    <scope>NUCLEOTIDE SEQUENCE</scope>
</reference>
<feature type="region of interest" description="Disordered" evidence="1">
    <location>
        <begin position="153"/>
        <end position="181"/>
    </location>
</feature>
<dbReference type="Pfam" id="PF09990">
    <property type="entry name" value="DUF2231"/>
    <property type="match status" value="1"/>
</dbReference>